<dbReference type="Proteomes" id="UP000826195">
    <property type="component" value="Unassembled WGS sequence"/>
</dbReference>
<evidence type="ECO:0000313" key="2">
    <source>
        <dbReference type="Proteomes" id="UP000826195"/>
    </source>
</evidence>
<comment type="caution">
    <text evidence="1">The sequence shown here is derived from an EMBL/GenBank/DDBJ whole genome shotgun (WGS) entry which is preliminary data.</text>
</comment>
<proteinExistence type="predicted"/>
<dbReference type="EMBL" id="JAHXZJ010000001">
    <property type="protein sequence ID" value="KAH0567887.1"/>
    <property type="molecule type" value="Genomic_DNA"/>
</dbReference>
<dbReference type="AlphaFoldDB" id="A0AAV7J759"/>
<reference evidence="1 2" key="1">
    <citation type="journal article" date="2021" name="J. Hered.">
        <title>A chromosome-level genome assembly of the parasitoid wasp, Cotesia glomerata (Hymenoptera: Braconidae).</title>
        <authorList>
            <person name="Pinto B.J."/>
            <person name="Weis J.J."/>
            <person name="Gamble T."/>
            <person name="Ode P.J."/>
            <person name="Paul R."/>
            <person name="Zaspel J.M."/>
        </authorList>
    </citation>
    <scope>NUCLEOTIDE SEQUENCE [LARGE SCALE GENOMIC DNA]</scope>
    <source>
        <strain evidence="1">CgM1</strain>
    </source>
</reference>
<sequence length="116" mass="13256">MRTVMKTARTEIDAVIEKLTTKFLGVPKTLIQQCRMGRLTKLLQEENESVARVREHLFLEKEVVWYSSTMSIIIKPVKDIKGNYTEGSEISKVTEGTRKRQQLSVLKKSIAATTSR</sequence>
<gene>
    <name evidence="1" type="ORF">KQX54_015799</name>
</gene>
<name>A0AAV7J759_COTGL</name>
<protein>
    <submittedName>
        <fullName evidence="1">Uncharacterized protein</fullName>
    </submittedName>
</protein>
<keyword evidence="2" id="KW-1185">Reference proteome</keyword>
<accession>A0AAV7J759</accession>
<evidence type="ECO:0000313" key="1">
    <source>
        <dbReference type="EMBL" id="KAH0567887.1"/>
    </source>
</evidence>
<organism evidence="1 2">
    <name type="scientific">Cotesia glomerata</name>
    <name type="common">Lepidopteran parasitic wasp</name>
    <name type="synonym">Apanteles glomeratus</name>
    <dbReference type="NCBI Taxonomy" id="32391"/>
    <lineage>
        <taxon>Eukaryota</taxon>
        <taxon>Metazoa</taxon>
        <taxon>Ecdysozoa</taxon>
        <taxon>Arthropoda</taxon>
        <taxon>Hexapoda</taxon>
        <taxon>Insecta</taxon>
        <taxon>Pterygota</taxon>
        <taxon>Neoptera</taxon>
        <taxon>Endopterygota</taxon>
        <taxon>Hymenoptera</taxon>
        <taxon>Apocrita</taxon>
        <taxon>Ichneumonoidea</taxon>
        <taxon>Braconidae</taxon>
        <taxon>Microgastrinae</taxon>
        <taxon>Cotesia</taxon>
    </lineage>
</organism>